<sequence>MISKLNKRYLVQIASKVGGERKKRLAKKNPEECLTSLLKTISDEAHRPNAILQFTVERSLYDDTVKEARQFLQRYKRKSVRKKVLSATR</sequence>
<dbReference type="EMBL" id="MFIQ01000025">
    <property type="protein sequence ID" value="OGF93280.1"/>
    <property type="molecule type" value="Genomic_DNA"/>
</dbReference>
<protein>
    <submittedName>
        <fullName evidence="1">Uncharacterized protein</fullName>
    </submittedName>
</protein>
<reference evidence="1 2" key="1">
    <citation type="journal article" date="2016" name="Nat. Commun.">
        <title>Thousands of microbial genomes shed light on interconnected biogeochemical processes in an aquifer system.</title>
        <authorList>
            <person name="Anantharaman K."/>
            <person name="Brown C.T."/>
            <person name="Hug L.A."/>
            <person name="Sharon I."/>
            <person name="Castelle C.J."/>
            <person name="Probst A.J."/>
            <person name="Thomas B.C."/>
            <person name="Singh A."/>
            <person name="Wilkins M.J."/>
            <person name="Karaoz U."/>
            <person name="Brodie E.L."/>
            <person name="Williams K.H."/>
            <person name="Hubbard S.S."/>
            <person name="Banfield J.F."/>
        </authorList>
    </citation>
    <scope>NUCLEOTIDE SEQUENCE [LARGE SCALE GENOMIC DNA]</scope>
</reference>
<evidence type="ECO:0000313" key="1">
    <source>
        <dbReference type="EMBL" id="OGF93280.1"/>
    </source>
</evidence>
<proteinExistence type="predicted"/>
<comment type="caution">
    <text evidence="1">The sequence shown here is derived from an EMBL/GenBank/DDBJ whole genome shotgun (WGS) entry which is preliminary data.</text>
</comment>
<evidence type="ECO:0000313" key="2">
    <source>
        <dbReference type="Proteomes" id="UP000178894"/>
    </source>
</evidence>
<dbReference type="AlphaFoldDB" id="A0A1F5XZN1"/>
<organism evidence="1 2">
    <name type="scientific">Candidatus Giovannonibacteria bacterium RIFCSPLOWO2_12_FULL_44_15</name>
    <dbReference type="NCBI Taxonomy" id="1798364"/>
    <lineage>
        <taxon>Bacteria</taxon>
        <taxon>Candidatus Giovannoniibacteriota</taxon>
    </lineage>
</organism>
<gene>
    <name evidence="1" type="ORF">A3G54_00850</name>
</gene>
<accession>A0A1F5XZN1</accession>
<name>A0A1F5XZN1_9BACT</name>
<dbReference type="Proteomes" id="UP000178894">
    <property type="component" value="Unassembled WGS sequence"/>
</dbReference>